<dbReference type="Gene3D" id="2.30.42.10">
    <property type="match status" value="1"/>
</dbReference>
<feature type="domain" description="PDZ" evidence="7">
    <location>
        <begin position="257"/>
        <end position="334"/>
    </location>
</feature>
<reference evidence="9 10" key="1">
    <citation type="submission" date="2019-02" db="EMBL/GenBank/DDBJ databases">
        <title>Prokaryotic population dynamics and viral predation in marine succession experiment using metagenomics: the confinement effect.</title>
        <authorList>
            <person name="Haro-Moreno J.M."/>
            <person name="Rodriguez-Valera F."/>
            <person name="Lopez-Perez M."/>
        </authorList>
    </citation>
    <scope>NUCLEOTIDE SEQUENCE [LARGE SCALE GENOMIC DNA]</scope>
    <source>
        <strain evidence="9">MED-G157</strain>
    </source>
</reference>
<feature type="domain" description="Tail specific protease" evidence="8">
    <location>
        <begin position="338"/>
        <end position="547"/>
    </location>
</feature>
<dbReference type="Pfam" id="PF00595">
    <property type="entry name" value="PDZ"/>
    <property type="match status" value="1"/>
</dbReference>
<dbReference type="GO" id="GO:0007165">
    <property type="term" value="P:signal transduction"/>
    <property type="evidence" value="ECO:0007669"/>
    <property type="project" value="TreeGrafter"/>
</dbReference>
<dbReference type="CDD" id="cd06782">
    <property type="entry name" value="cpPDZ_CPP-like"/>
    <property type="match status" value="1"/>
</dbReference>
<evidence type="ECO:0000256" key="5">
    <source>
        <dbReference type="RuleBase" id="RU004404"/>
    </source>
</evidence>
<dbReference type="GO" id="GO:0030288">
    <property type="term" value="C:outer membrane-bounded periplasmic space"/>
    <property type="evidence" value="ECO:0007669"/>
    <property type="project" value="TreeGrafter"/>
</dbReference>
<dbReference type="InterPro" id="IPR001478">
    <property type="entry name" value="PDZ"/>
</dbReference>
<protein>
    <submittedName>
        <fullName evidence="9">Tail-specific protease</fullName>
    </submittedName>
</protein>
<dbReference type="Gene3D" id="3.30.750.44">
    <property type="match status" value="1"/>
</dbReference>
<dbReference type="InterPro" id="IPR020012">
    <property type="entry name" value="LysM_FimV"/>
</dbReference>
<proteinExistence type="inferred from homology"/>
<dbReference type="NCBIfam" id="TIGR03505">
    <property type="entry name" value="FimV_core"/>
    <property type="match status" value="1"/>
</dbReference>
<dbReference type="InterPro" id="IPR020992">
    <property type="entry name" value="Tail_Prtase_C"/>
</dbReference>
<evidence type="ECO:0000256" key="2">
    <source>
        <dbReference type="ARBA" id="ARBA00022670"/>
    </source>
</evidence>
<dbReference type="Pfam" id="PF17804">
    <property type="entry name" value="TSP_NTD"/>
    <property type="match status" value="1"/>
</dbReference>
<accession>A0A520RYG8</accession>
<dbReference type="InterPro" id="IPR029045">
    <property type="entry name" value="ClpP/crotonase-like_dom_sf"/>
</dbReference>
<dbReference type="InterPro" id="IPR004447">
    <property type="entry name" value="Peptidase_S41A"/>
</dbReference>
<dbReference type="SMART" id="SM00245">
    <property type="entry name" value="TSPc"/>
    <property type="match status" value="1"/>
</dbReference>
<dbReference type="CDD" id="cd07560">
    <property type="entry name" value="Peptidase_S41_CPP"/>
    <property type="match status" value="1"/>
</dbReference>
<dbReference type="NCBIfam" id="TIGR00225">
    <property type="entry name" value="prc"/>
    <property type="match status" value="1"/>
</dbReference>
<keyword evidence="3 5" id="KW-0378">Hydrolase</keyword>
<evidence type="ECO:0000259" key="7">
    <source>
        <dbReference type="SMART" id="SM00228"/>
    </source>
</evidence>
<dbReference type="Pfam" id="PF11818">
    <property type="entry name" value="DUF3340"/>
    <property type="match status" value="1"/>
</dbReference>
<dbReference type="InterPro" id="IPR005151">
    <property type="entry name" value="Tail-specific_protease"/>
</dbReference>
<dbReference type="FunFam" id="3.90.226.10:FF:000090">
    <property type="entry name" value="Tail-specific protease"/>
    <property type="match status" value="1"/>
</dbReference>
<keyword evidence="2 5" id="KW-0645">Protease</keyword>
<dbReference type="InterPro" id="IPR040573">
    <property type="entry name" value="TSP_N"/>
</dbReference>
<dbReference type="PANTHER" id="PTHR32060:SF22">
    <property type="entry name" value="CARBOXYL-TERMINAL-PROCESSING PEPTIDASE 3, CHLOROPLASTIC"/>
    <property type="match status" value="1"/>
</dbReference>
<evidence type="ECO:0000256" key="1">
    <source>
        <dbReference type="ARBA" id="ARBA00009179"/>
    </source>
</evidence>
<dbReference type="GO" id="GO:0004175">
    <property type="term" value="F:endopeptidase activity"/>
    <property type="evidence" value="ECO:0007669"/>
    <property type="project" value="TreeGrafter"/>
</dbReference>
<dbReference type="GO" id="GO:0008236">
    <property type="term" value="F:serine-type peptidase activity"/>
    <property type="evidence" value="ECO:0007669"/>
    <property type="project" value="UniProtKB-KW"/>
</dbReference>
<evidence type="ECO:0000313" key="9">
    <source>
        <dbReference type="EMBL" id="RZO75283.1"/>
    </source>
</evidence>
<keyword evidence="4 5" id="KW-0720">Serine protease</keyword>
<evidence type="ECO:0000256" key="3">
    <source>
        <dbReference type="ARBA" id="ARBA00022801"/>
    </source>
</evidence>
<evidence type="ECO:0000259" key="8">
    <source>
        <dbReference type="SMART" id="SM00245"/>
    </source>
</evidence>
<dbReference type="AlphaFoldDB" id="A0A520RYG8"/>
<dbReference type="GO" id="GO:0006508">
    <property type="term" value="P:proteolysis"/>
    <property type="evidence" value="ECO:0007669"/>
    <property type="project" value="UniProtKB-KW"/>
</dbReference>
<dbReference type="SUPFAM" id="SSF50156">
    <property type="entry name" value="PDZ domain-like"/>
    <property type="match status" value="1"/>
</dbReference>
<comment type="caution">
    <text evidence="9">The sequence shown here is derived from an EMBL/GenBank/DDBJ whole genome shotgun (WGS) entry which is preliminary data.</text>
</comment>
<feature type="region of interest" description="Disordered" evidence="6">
    <location>
        <begin position="787"/>
        <end position="813"/>
    </location>
</feature>
<comment type="similarity">
    <text evidence="1 5">Belongs to the peptidase S41A family.</text>
</comment>
<organism evidence="9 10">
    <name type="scientific">OM182 bacterium</name>
    <dbReference type="NCBI Taxonomy" id="2510334"/>
    <lineage>
        <taxon>Bacteria</taxon>
        <taxon>Pseudomonadati</taxon>
        <taxon>Pseudomonadota</taxon>
        <taxon>Gammaproteobacteria</taxon>
        <taxon>OMG group</taxon>
        <taxon>OM182 clade</taxon>
    </lineage>
</organism>
<dbReference type="SUPFAM" id="SSF52096">
    <property type="entry name" value="ClpP/crotonase"/>
    <property type="match status" value="1"/>
</dbReference>
<gene>
    <name evidence="9" type="ORF">EVA68_07340</name>
</gene>
<dbReference type="SMART" id="SM00228">
    <property type="entry name" value="PDZ"/>
    <property type="match status" value="1"/>
</dbReference>
<evidence type="ECO:0000256" key="4">
    <source>
        <dbReference type="ARBA" id="ARBA00022825"/>
    </source>
</evidence>
<dbReference type="Pfam" id="PF03572">
    <property type="entry name" value="Peptidase_S41"/>
    <property type="match status" value="1"/>
</dbReference>
<name>A0A520RYG8_9GAMM</name>
<evidence type="ECO:0000313" key="10">
    <source>
        <dbReference type="Proteomes" id="UP000316199"/>
    </source>
</evidence>
<dbReference type="EMBL" id="SHAG01000040">
    <property type="protein sequence ID" value="RZO75283.1"/>
    <property type="molecule type" value="Genomic_DNA"/>
</dbReference>
<sequence length="840" mass="95459">MEIRFSLKMPKITREVTILICLYLSLTLQNIVASEPPLKTEELQPLAAHGQTTREIVNQLNAKHYVKVTLDDALSEKVFDRYLGNLDPQKYYFLQEDVDSFQELRHELDDAIKTGDLDPAFNIWNVYHQRLISRFVKIITFLENGIAQLDFTKNEKMLLDRLDHPWATSEAELDDIWRKRIKDAALSLKLAGKDTDEIKELLIKRYTNRLGLTRQTKSEDVYQLYINSFTETYDPHTQYYSPRSMENFNINMSLSLEGIGAVLQQDEEFTKVVSLVPAGPADKARTLKPNDKIIGVGQDQETVVDVIGWRLSDVVQLIRGKKNTTVWLDIIPSGLEASDSKIIQITRNTVKLEEQAAKAEVIELEKYGKKHKIGIIDVPAFYADFKALQAGDKNYRSTTRDVRNLLEELKLEQVEGVIIDLRNNGGGSLTEARNMTGLFIDRGPIVQIRYKNNRVEVFNDQDKSTSYEGPLGVMVNRLSASASEIFAGAIQDYNRGIIIGSQTFGKGTVQTIVPLNRGQLKLTQMKFYRVSGESNQHRGIIPDITYPDNFDPEVIGESALDDPLPWDTIRATKYRAVARGGELIPRLKTSHQSRIKSDPEFIYEQSAIAFQRKQAKKEFRSLNKDVRINEKNKAEAFWLDLENQKRRKQGLITILSLDELDSTRSSSDAGLAGRGLEINSQYQSDSKKISVQYDEYGITKIGDSLWDIALQVRTAKALSIQQTMLALQRLNPDAFIYNNINLLKTGYVLKIPNSPDLIRDSKAQAITQVKTQNQAFQEYKLNRTWQLDTPRQKTDPTPSLDQSKSVSSENSQLNIKEEAYAPDAFVTETGNILIDLMSDR</sequence>
<dbReference type="Gene3D" id="3.90.226.10">
    <property type="entry name" value="2-enoyl-CoA Hydratase, Chain A, domain 1"/>
    <property type="match status" value="1"/>
</dbReference>
<evidence type="ECO:0000256" key="6">
    <source>
        <dbReference type="SAM" id="MobiDB-lite"/>
    </source>
</evidence>
<dbReference type="InterPro" id="IPR036034">
    <property type="entry name" value="PDZ_sf"/>
</dbReference>
<dbReference type="PANTHER" id="PTHR32060">
    <property type="entry name" value="TAIL-SPECIFIC PROTEASE"/>
    <property type="match status" value="1"/>
</dbReference>
<dbReference type="Proteomes" id="UP000316199">
    <property type="component" value="Unassembled WGS sequence"/>
</dbReference>